<evidence type="ECO:0008006" key="4">
    <source>
        <dbReference type="Google" id="ProtNLM"/>
    </source>
</evidence>
<protein>
    <recommendedName>
        <fullName evidence="4">ABC transporter permease</fullName>
    </recommendedName>
</protein>
<feature type="transmembrane region" description="Helical" evidence="1">
    <location>
        <begin position="490"/>
        <end position="512"/>
    </location>
</feature>
<feature type="transmembrane region" description="Helical" evidence="1">
    <location>
        <begin position="417"/>
        <end position="437"/>
    </location>
</feature>
<feature type="transmembrane region" description="Helical" evidence="1">
    <location>
        <begin position="389"/>
        <end position="411"/>
    </location>
</feature>
<comment type="caution">
    <text evidence="2">The sequence shown here is derived from an EMBL/GenBank/DDBJ whole genome shotgun (WGS) entry which is preliminary data.</text>
</comment>
<evidence type="ECO:0000313" key="3">
    <source>
        <dbReference type="Proteomes" id="UP001205560"/>
    </source>
</evidence>
<dbReference type="Pfam" id="PF16949">
    <property type="entry name" value="ABC_tran_2"/>
    <property type="match status" value="1"/>
</dbReference>
<organism evidence="2 3">
    <name type="scientific">Massilia norwichensis</name>
    <dbReference type="NCBI Taxonomy" id="1442366"/>
    <lineage>
        <taxon>Bacteria</taxon>
        <taxon>Pseudomonadati</taxon>
        <taxon>Pseudomonadota</taxon>
        <taxon>Betaproteobacteria</taxon>
        <taxon>Burkholderiales</taxon>
        <taxon>Oxalobacteraceae</taxon>
        <taxon>Telluria group</taxon>
        <taxon>Massilia</taxon>
    </lineage>
</organism>
<feature type="transmembrane region" description="Helical" evidence="1">
    <location>
        <begin position="249"/>
        <end position="269"/>
    </location>
</feature>
<keyword evidence="1" id="KW-0472">Membrane</keyword>
<keyword evidence="1" id="KW-1133">Transmembrane helix</keyword>
<feature type="transmembrane region" description="Helical" evidence="1">
    <location>
        <begin position="118"/>
        <end position="139"/>
    </location>
</feature>
<dbReference type="Proteomes" id="UP001205560">
    <property type="component" value="Unassembled WGS sequence"/>
</dbReference>
<keyword evidence="1" id="KW-0812">Transmembrane</keyword>
<feature type="transmembrane region" description="Helical" evidence="1">
    <location>
        <begin position="351"/>
        <end position="369"/>
    </location>
</feature>
<keyword evidence="3" id="KW-1185">Reference proteome</keyword>
<feature type="transmembrane region" description="Helical" evidence="1">
    <location>
        <begin position="69"/>
        <end position="97"/>
    </location>
</feature>
<dbReference type="InterPro" id="IPR031599">
    <property type="entry name" value="ABC_tran_2"/>
</dbReference>
<evidence type="ECO:0000313" key="2">
    <source>
        <dbReference type="EMBL" id="MCS0591946.1"/>
    </source>
</evidence>
<evidence type="ECO:0000256" key="1">
    <source>
        <dbReference type="SAM" id="Phobius"/>
    </source>
</evidence>
<feature type="transmembrane region" description="Helical" evidence="1">
    <location>
        <begin position="320"/>
        <end position="339"/>
    </location>
</feature>
<feature type="transmembrane region" description="Helical" evidence="1">
    <location>
        <begin position="186"/>
        <end position="206"/>
    </location>
</feature>
<feature type="transmembrane region" description="Helical" evidence="1">
    <location>
        <begin position="151"/>
        <end position="174"/>
    </location>
</feature>
<dbReference type="RefSeq" id="WP_258847704.1">
    <property type="nucleotide sequence ID" value="NZ_JANUGX010000033.1"/>
</dbReference>
<dbReference type="EMBL" id="JANUGX010000033">
    <property type="protein sequence ID" value="MCS0591946.1"/>
    <property type="molecule type" value="Genomic_DNA"/>
</dbReference>
<gene>
    <name evidence="2" type="ORF">NX782_22395</name>
</gene>
<feature type="transmembrane region" description="Helical" evidence="1">
    <location>
        <begin position="457"/>
        <end position="478"/>
    </location>
</feature>
<proteinExistence type="predicted"/>
<feature type="transmembrane region" description="Helical" evidence="1">
    <location>
        <begin position="38"/>
        <end position="57"/>
    </location>
</feature>
<name>A0ABT2ACL3_9BURK</name>
<reference evidence="2 3" key="1">
    <citation type="submission" date="2022-08" db="EMBL/GenBank/DDBJ databases">
        <title>Reclassification of Massilia species as members of the genera Telluria, Duganella, Pseudoduganella, Mokoshia gen. nov. and Zemynaea gen. nov. using orthogonal and non-orthogonal genome-based approaches.</title>
        <authorList>
            <person name="Bowman J.P."/>
        </authorList>
    </citation>
    <scope>NUCLEOTIDE SEQUENCE [LARGE SCALE GENOMIC DNA]</scope>
    <source>
        <strain evidence="2 3">LMG 28164</strain>
    </source>
</reference>
<accession>A0ABT2ACL3</accession>
<sequence>MKAAPGSSRWLLRHELRMAWYNSAVSGGTRRRMGWASIAVWVVTWTLLHVGAFVVLRRLGTDGSMDPRFAVVATIALAAIAIFMLSSSLKASVLALFERGDLDLLLSSPLPSRSIFTVRLLGVILACAALYLFLFGPLVHAGLVLGQFRWLGVYVAIATMATLMACLGMLLTLALVRVLGARRTRVLAQVLSALAGALLFLLSQSFSLLSQTTDAGATERTLQRLADSPWLAPDSPLWLPGRAVLGDPLPALGMAVLGIAAFMLTVGLTHRFFVHGLQQAASNERAPGKPAGAMRLRFRRNLFDTIVVKEWRLIARDPQLISQVLLQLVYLVPLLFLVLRHNDTPGPGIGAGLALLCSSLAGSLAWIVVAAEDAPDLLQSSPAAGRTIVLAKLAACVMPPLLVVAVPLLWLVVRAPLAGVLIGFAVVAAVLSAALIVKWQARPGKRSDFKMRGKENFMCSMFELVNTLCWGGLGWLLVRLTNETGSAAGSTALMAAGAMAVALLTLLLAWLLRRRPA</sequence>